<feature type="compositionally biased region" description="Low complexity" evidence="1">
    <location>
        <begin position="362"/>
        <end position="410"/>
    </location>
</feature>
<feature type="compositionally biased region" description="Basic and acidic residues" evidence="1">
    <location>
        <begin position="411"/>
        <end position="421"/>
    </location>
</feature>
<evidence type="ECO:0000256" key="2">
    <source>
        <dbReference type="SAM" id="Phobius"/>
    </source>
</evidence>
<accession>A0ABS5TUS4</accession>
<keyword evidence="4" id="KW-1185">Reference proteome</keyword>
<evidence type="ECO:0000313" key="4">
    <source>
        <dbReference type="Proteomes" id="UP000722125"/>
    </source>
</evidence>
<evidence type="ECO:0000313" key="3">
    <source>
        <dbReference type="EMBL" id="MBT0992874.1"/>
    </source>
</evidence>
<name>A0ABS5TUS4_9CELL</name>
<proteinExistence type="predicted"/>
<dbReference type="Proteomes" id="UP000722125">
    <property type="component" value="Unassembled WGS sequence"/>
</dbReference>
<keyword evidence="2" id="KW-1133">Transmembrane helix</keyword>
<feature type="transmembrane region" description="Helical" evidence="2">
    <location>
        <begin position="191"/>
        <end position="214"/>
    </location>
</feature>
<sequence length="421" mass="43979">MSITDTPRTADVAAYAAQVRTALADLGTDQVDELTDGLEADLAEALADAPGAGRPAGTLAELFGTPAEYAAELRSAAGLAAPGAPRRRTLDERVRARGARAVATGTELLKVLRATRWWPPTEDFLVALRPVWWLLRGWALTALVLTVIGGWRGDRLPLPATGFGYVLLLVLVVTSVQWGRGRWRARERWNGLLMAVSVLGAFAAAVLVITLPWVQERPSTDAYSAPWVDDGVVVGGEYATDLFVYDASGAVVDGAQVFDQAGRPVTLGANGSTGPWYSTDGLENSFRNGGLSADGAVVENAYPLRSYPVYALDEDAYWAGGELVWRTDTTWQPSVPGWPFAAAQPLTIPTGAPAPVPDEGGDATPDADTTEAPDAATSPTAVPDATTTPTAGPTADATTPGDDATTGAGPEPRESADAGGR</sequence>
<comment type="caution">
    <text evidence="3">The sequence shown here is derived from an EMBL/GenBank/DDBJ whole genome shotgun (WGS) entry which is preliminary data.</text>
</comment>
<gene>
    <name evidence="3" type="ORF">KIN34_01030</name>
</gene>
<dbReference type="RefSeq" id="WP_214345868.1">
    <property type="nucleotide sequence ID" value="NZ_JAHBOH010000001.1"/>
</dbReference>
<reference evidence="3 4" key="1">
    <citation type="submission" date="2021-05" db="EMBL/GenBank/DDBJ databases">
        <title>Description of Cellulomonas sp. DKR-3 sp. nov.</title>
        <authorList>
            <person name="Dahal R.H."/>
            <person name="Chaudhary D.K."/>
        </authorList>
    </citation>
    <scope>NUCLEOTIDE SEQUENCE [LARGE SCALE GENOMIC DNA]</scope>
    <source>
        <strain evidence="3 4">DKR-3</strain>
    </source>
</reference>
<keyword evidence="2" id="KW-0812">Transmembrane</keyword>
<evidence type="ECO:0000256" key="1">
    <source>
        <dbReference type="SAM" id="MobiDB-lite"/>
    </source>
</evidence>
<feature type="transmembrane region" description="Helical" evidence="2">
    <location>
        <begin position="133"/>
        <end position="151"/>
    </location>
</feature>
<dbReference type="EMBL" id="JAHBOH010000001">
    <property type="protein sequence ID" value="MBT0992874.1"/>
    <property type="molecule type" value="Genomic_DNA"/>
</dbReference>
<organism evidence="3 4">
    <name type="scientific">Cellulomonas fulva</name>
    <dbReference type="NCBI Taxonomy" id="2835530"/>
    <lineage>
        <taxon>Bacteria</taxon>
        <taxon>Bacillati</taxon>
        <taxon>Actinomycetota</taxon>
        <taxon>Actinomycetes</taxon>
        <taxon>Micrococcales</taxon>
        <taxon>Cellulomonadaceae</taxon>
        <taxon>Cellulomonas</taxon>
    </lineage>
</organism>
<protein>
    <submittedName>
        <fullName evidence="3">Uncharacterized protein</fullName>
    </submittedName>
</protein>
<feature type="transmembrane region" description="Helical" evidence="2">
    <location>
        <begin position="163"/>
        <end position="179"/>
    </location>
</feature>
<feature type="region of interest" description="Disordered" evidence="1">
    <location>
        <begin position="343"/>
        <end position="421"/>
    </location>
</feature>
<keyword evidence="2" id="KW-0472">Membrane</keyword>